<evidence type="ECO:0000313" key="2">
    <source>
        <dbReference type="Proteomes" id="UP000295710"/>
    </source>
</evidence>
<reference evidence="1 2" key="1">
    <citation type="journal article" date="2016" name="Nat. Microbiol.">
        <title>The Mouse Intestinal Bacterial Collection (miBC) provides host-specific insight into cultured diversity and functional potential of the gut microbiota.</title>
        <authorList>
            <person name="Lagkouvardos I."/>
            <person name="Pukall R."/>
            <person name="Abt B."/>
            <person name="Foesel B.U."/>
            <person name="Meier-Kolthoff J.P."/>
            <person name="Kumar N."/>
            <person name="Bresciani A."/>
            <person name="Martinez I."/>
            <person name="Just S."/>
            <person name="Ziegler C."/>
            <person name="Brugiroux S."/>
            <person name="Garzetti D."/>
            <person name="Wenning M."/>
            <person name="Bui T.P."/>
            <person name="Wang J."/>
            <person name="Hugenholtz F."/>
            <person name="Plugge C.M."/>
            <person name="Peterson D.A."/>
            <person name="Hornef M.W."/>
            <person name="Baines J.F."/>
            <person name="Smidt H."/>
            <person name="Walter J."/>
            <person name="Kristiansen K."/>
            <person name="Nielsen H.B."/>
            <person name="Haller D."/>
            <person name="Overmann J."/>
            <person name="Stecher B."/>
            <person name="Clavel T."/>
        </authorList>
    </citation>
    <scope>NUCLEOTIDE SEQUENCE [LARGE SCALE GENOMIC DNA]</scope>
    <source>
        <strain evidence="1 2">DSM 28560</strain>
    </source>
</reference>
<dbReference type="RefSeq" id="WP_132278034.1">
    <property type="nucleotide sequence ID" value="NZ_JAOBST010000004.1"/>
</dbReference>
<proteinExistence type="predicted"/>
<dbReference type="Proteomes" id="UP000295710">
    <property type="component" value="Unassembled WGS sequence"/>
</dbReference>
<evidence type="ECO:0000313" key="1">
    <source>
        <dbReference type="EMBL" id="TDA21579.1"/>
    </source>
</evidence>
<sequence length="72" mass="8401">MEKIDISKFRLNSVYYYVDQKIILLKIFEDIQMVKIKFFTTEMERIVDVKLISLKPICERSISIKLLGGGTG</sequence>
<keyword evidence="2" id="KW-1185">Reference proteome</keyword>
<protein>
    <submittedName>
        <fullName evidence="1">Uncharacterized protein</fullName>
    </submittedName>
</protein>
<accession>A0A4R4FFI0</accession>
<name>A0A4R4FFI0_9FIRM</name>
<gene>
    <name evidence="1" type="ORF">E1963_11355</name>
</gene>
<dbReference type="EMBL" id="SMMX01000008">
    <property type="protein sequence ID" value="TDA21579.1"/>
    <property type="molecule type" value="Genomic_DNA"/>
</dbReference>
<organism evidence="1 2">
    <name type="scientific">Extibacter muris</name>
    <dbReference type="NCBI Taxonomy" id="1796622"/>
    <lineage>
        <taxon>Bacteria</taxon>
        <taxon>Bacillati</taxon>
        <taxon>Bacillota</taxon>
        <taxon>Clostridia</taxon>
        <taxon>Lachnospirales</taxon>
        <taxon>Lachnospiraceae</taxon>
        <taxon>Extibacter</taxon>
    </lineage>
</organism>
<comment type="caution">
    <text evidence="1">The sequence shown here is derived from an EMBL/GenBank/DDBJ whole genome shotgun (WGS) entry which is preliminary data.</text>
</comment>
<dbReference type="AlphaFoldDB" id="A0A4R4FFI0"/>